<name>A0A8D8Z191_9HEMI</name>
<sequence>MSFPAITLDNTVIPLVDHARNLGVIIDNTLSWSAHIKQVRQKVFYCLYTLGKFRRLFPVELKRKLAQALVFPHFDYCDIVYGDLNVGLGGSLQVAQNACVRFVYNH</sequence>
<reference evidence="1" key="1">
    <citation type="submission" date="2021-05" db="EMBL/GenBank/DDBJ databases">
        <authorList>
            <person name="Alioto T."/>
            <person name="Alioto T."/>
            <person name="Gomez Garrido J."/>
        </authorList>
    </citation>
    <scope>NUCLEOTIDE SEQUENCE</scope>
</reference>
<organism evidence="1">
    <name type="scientific">Cacopsylla melanoneura</name>
    <dbReference type="NCBI Taxonomy" id="428564"/>
    <lineage>
        <taxon>Eukaryota</taxon>
        <taxon>Metazoa</taxon>
        <taxon>Ecdysozoa</taxon>
        <taxon>Arthropoda</taxon>
        <taxon>Hexapoda</taxon>
        <taxon>Insecta</taxon>
        <taxon>Pterygota</taxon>
        <taxon>Neoptera</taxon>
        <taxon>Paraneoptera</taxon>
        <taxon>Hemiptera</taxon>
        <taxon>Sternorrhyncha</taxon>
        <taxon>Psylloidea</taxon>
        <taxon>Psyllidae</taxon>
        <taxon>Psyllinae</taxon>
        <taxon>Cacopsylla</taxon>
    </lineage>
</organism>
<evidence type="ECO:0000313" key="1">
    <source>
        <dbReference type="EMBL" id="CAG6738948.1"/>
    </source>
</evidence>
<dbReference type="AlphaFoldDB" id="A0A8D8Z191"/>
<dbReference type="PANTHER" id="PTHR33332">
    <property type="entry name" value="REVERSE TRANSCRIPTASE DOMAIN-CONTAINING PROTEIN"/>
    <property type="match status" value="1"/>
</dbReference>
<proteinExistence type="predicted"/>
<dbReference type="EMBL" id="HBUF01410489">
    <property type="protein sequence ID" value="CAG6738948.1"/>
    <property type="molecule type" value="Transcribed_RNA"/>
</dbReference>
<accession>A0A8D8Z191</accession>
<protein>
    <submittedName>
        <fullName evidence="1">Uncharacterized protein</fullName>
    </submittedName>
</protein>